<feature type="transmembrane region" description="Helical" evidence="1">
    <location>
        <begin position="227"/>
        <end position="248"/>
    </location>
</feature>
<evidence type="ECO:0000256" key="1">
    <source>
        <dbReference type="SAM" id="Phobius"/>
    </source>
</evidence>
<name>A0A3E2U4A4_9FIRM</name>
<dbReference type="Pfam" id="PF07786">
    <property type="entry name" value="HGSNAT_cat"/>
    <property type="match status" value="1"/>
</dbReference>
<dbReference type="Proteomes" id="UP000260991">
    <property type="component" value="Unassembled WGS sequence"/>
</dbReference>
<dbReference type="EMBL" id="QVER01000010">
    <property type="protein sequence ID" value="RGB90977.1"/>
    <property type="molecule type" value="Genomic_DNA"/>
</dbReference>
<feature type="transmembrane region" description="Helical" evidence="1">
    <location>
        <begin position="183"/>
        <end position="203"/>
    </location>
</feature>
<comment type="caution">
    <text evidence="3">The sequence shown here is derived from an EMBL/GenBank/DDBJ whole genome shotgun (WGS) entry which is preliminary data.</text>
</comment>
<feature type="transmembrane region" description="Helical" evidence="1">
    <location>
        <begin position="77"/>
        <end position="95"/>
    </location>
</feature>
<feature type="domain" description="Heparan-alpha-glucosaminide N-acetyltransferase catalytic" evidence="2">
    <location>
        <begin position="8"/>
        <end position="235"/>
    </location>
</feature>
<keyword evidence="1" id="KW-0472">Membrane</keyword>
<feature type="transmembrane region" description="Helical" evidence="1">
    <location>
        <begin position="20"/>
        <end position="43"/>
    </location>
</feature>
<evidence type="ECO:0000313" key="3">
    <source>
        <dbReference type="EMBL" id="RGB90977.1"/>
    </source>
</evidence>
<dbReference type="AlphaFoldDB" id="A0A3E2U4A4"/>
<feature type="transmembrane region" description="Helical" evidence="1">
    <location>
        <begin position="101"/>
        <end position="118"/>
    </location>
</feature>
<gene>
    <name evidence="3" type="ORF">DWZ46_09360</name>
</gene>
<keyword evidence="1" id="KW-0812">Transmembrane</keyword>
<evidence type="ECO:0000259" key="2">
    <source>
        <dbReference type="Pfam" id="PF07786"/>
    </source>
</evidence>
<sequence>MEPQTAARYRLLDELRGLDLISMMLYHGMWDVVFLFGVAQKWYTGRPGFVWQQSICWVFILLSGFCLPLGHHPFRRGAVVFGAGALVTAVTLLFLPEDVVWFGVLTLLGSSMLLTAALDPLLRRVPPAVGVAVSALLFWVTYPTMNGFWNLPGGRLALPQALYASYTTAYLGFMPKSFFSTDYFPLLPWLFLFWAGYFLHHLVGRGRLAPLRRSVCPPLGWMGRHSLVLYLLHQPVILGVLTVAFRLVRAG</sequence>
<feature type="transmembrane region" description="Helical" evidence="1">
    <location>
        <begin position="125"/>
        <end position="142"/>
    </location>
</feature>
<dbReference type="InterPro" id="IPR012429">
    <property type="entry name" value="HGSNAT_cat"/>
</dbReference>
<protein>
    <submittedName>
        <fullName evidence="3">DUF1624 domain-containing protein</fullName>
    </submittedName>
</protein>
<accession>A0A3E2U4A4</accession>
<reference evidence="3 4" key="1">
    <citation type="submission" date="2018-08" db="EMBL/GenBank/DDBJ databases">
        <title>A genome reference for cultivated species of the human gut microbiota.</title>
        <authorList>
            <person name="Zou Y."/>
            <person name="Xue W."/>
            <person name="Luo G."/>
        </authorList>
    </citation>
    <scope>NUCLEOTIDE SEQUENCE [LARGE SCALE GENOMIC DNA]</scope>
    <source>
        <strain evidence="3 4">AF32-8AC</strain>
    </source>
</reference>
<feature type="transmembrane region" description="Helical" evidence="1">
    <location>
        <begin position="49"/>
        <end position="70"/>
    </location>
</feature>
<dbReference type="RefSeq" id="WP_158403316.1">
    <property type="nucleotide sequence ID" value="NZ_QVER01000010.1"/>
</dbReference>
<proteinExistence type="predicted"/>
<organism evidence="3 4">
    <name type="scientific">Faecalibacterium prausnitzii</name>
    <dbReference type="NCBI Taxonomy" id="853"/>
    <lineage>
        <taxon>Bacteria</taxon>
        <taxon>Bacillati</taxon>
        <taxon>Bacillota</taxon>
        <taxon>Clostridia</taxon>
        <taxon>Eubacteriales</taxon>
        <taxon>Oscillospiraceae</taxon>
        <taxon>Faecalibacterium</taxon>
    </lineage>
</organism>
<keyword evidence="1" id="KW-1133">Transmembrane helix</keyword>
<evidence type="ECO:0000313" key="4">
    <source>
        <dbReference type="Proteomes" id="UP000260991"/>
    </source>
</evidence>